<evidence type="ECO:0000256" key="3">
    <source>
        <dbReference type="ARBA" id="ARBA00007931"/>
    </source>
</evidence>
<proteinExistence type="inferred from homology"/>
<comment type="caution">
    <text evidence="14">The sequence shown here is derived from an EMBL/GenBank/DDBJ whole genome shotgun (WGS) entry which is preliminary data.</text>
</comment>
<dbReference type="AlphaFoldDB" id="A0A5C6VX88"/>
<dbReference type="Proteomes" id="UP000321363">
    <property type="component" value="Unassembled WGS sequence"/>
</dbReference>
<feature type="transmembrane region" description="Helical" evidence="12">
    <location>
        <begin position="84"/>
        <end position="106"/>
    </location>
</feature>
<keyword evidence="4" id="KW-0645">Protease</keyword>
<evidence type="ECO:0000256" key="2">
    <source>
        <dbReference type="ARBA" id="ARBA00004141"/>
    </source>
</evidence>
<dbReference type="GO" id="GO:0046872">
    <property type="term" value="F:metal ion binding"/>
    <property type="evidence" value="ECO:0007669"/>
    <property type="project" value="UniProtKB-KW"/>
</dbReference>
<keyword evidence="11 12" id="KW-0472">Membrane</keyword>
<feature type="transmembrane region" description="Helical" evidence="12">
    <location>
        <begin position="182"/>
        <end position="199"/>
    </location>
</feature>
<evidence type="ECO:0000313" key="14">
    <source>
        <dbReference type="EMBL" id="TXC90088.1"/>
    </source>
</evidence>
<evidence type="ECO:0000256" key="5">
    <source>
        <dbReference type="ARBA" id="ARBA00022692"/>
    </source>
</evidence>
<evidence type="ECO:0000256" key="9">
    <source>
        <dbReference type="ARBA" id="ARBA00022989"/>
    </source>
</evidence>
<keyword evidence="8" id="KW-0862">Zinc</keyword>
<evidence type="ECO:0000256" key="12">
    <source>
        <dbReference type="SAM" id="Phobius"/>
    </source>
</evidence>
<comment type="subcellular location">
    <subcellularLocation>
        <location evidence="2">Membrane</location>
        <topology evidence="2">Multi-pass membrane protein</topology>
    </subcellularLocation>
</comment>
<evidence type="ECO:0000256" key="6">
    <source>
        <dbReference type="ARBA" id="ARBA00022723"/>
    </source>
</evidence>
<evidence type="ECO:0000256" key="10">
    <source>
        <dbReference type="ARBA" id="ARBA00023049"/>
    </source>
</evidence>
<keyword evidence="5 12" id="KW-0812">Transmembrane</keyword>
<evidence type="ECO:0000256" key="8">
    <source>
        <dbReference type="ARBA" id="ARBA00022833"/>
    </source>
</evidence>
<feature type="transmembrane region" description="Helical" evidence="12">
    <location>
        <begin position="16"/>
        <end position="42"/>
    </location>
</feature>
<organism evidence="14 15">
    <name type="scientific">Metabacillus litoralis</name>
    <dbReference type="NCBI Taxonomy" id="152268"/>
    <lineage>
        <taxon>Bacteria</taxon>
        <taxon>Bacillati</taxon>
        <taxon>Bacillota</taxon>
        <taxon>Bacilli</taxon>
        <taxon>Bacillales</taxon>
        <taxon>Bacillaceae</taxon>
        <taxon>Metabacillus</taxon>
    </lineage>
</organism>
<evidence type="ECO:0000256" key="4">
    <source>
        <dbReference type="ARBA" id="ARBA00022670"/>
    </source>
</evidence>
<comment type="cofactor">
    <cofactor evidence="1">
        <name>Zn(2+)</name>
        <dbReference type="ChEBI" id="CHEBI:29105"/>
    </cofactor>
</comment>
<comment type="similarity">
    <text evidence="3">Belongs to the peptidase M50B family.</text>
</comment>
<feature type="transmembrane region" description="Helical" evidence="12">
    <location>
        <begin position="157"/>
        <end position="176"/>
    </location>
</feature>
<feature type="domain" description="Peptidase M50" evidence="13">
    <location>
        <begin position="115"/>
        <end position="169"/>
    </location>
</feature>
<dbReference type="CDD" id="cd06161">
    <property type="entry name" value="S2P-M50_SpoIVFB"/>
    <property type="match status" value="1"/>
</dbReference>
<dbReference type="GO" id="GO:0006508">
    <property type="term" value="P:proteolysis"/>
    <property type="evidence" value="ECO:0007669"/>
    <property type="project" value="UniProtKB-KW"/>
</dbReference>
<keyword evidence="6" id="KW-0479">Metal-binding</keyword>
<dbReference type="Pfam" id="PF02163">
    <property type="entry name" value="Peptidase_M50"/>
    <property type="match status" value="2"/>
</dbReference>
<keyword evidence="7" id="KW-0378">Hydrolase</keyword>
<dbReference type="EMBL" id="VOQF01000007">
    <property type="protein sequence ID" value="TXC90088.1"/>
    <property type="molecule type" value="Genomic_DNA"/>
</dbReference>
<evidence type="ECO:0000256" key="1">
    <source>
        <dbReference type="ARBA" id="ARBA00001947"/>
    </source>
</evidence>
<keyword evidence="9 12" id="KW-1133">Transmembrane helix</keyword>
<dbReference type="InterPro" id="IPR008915">
    <property type="entry name" value="Peptidase_M50"/>
</dbReference>
<protein>
    <submittedName>
        <fullName evidence="14">Stage IV sporulation protein FB</fullName>
    </submittedName>
</protein>
<accession>A0A5C6VX88</accession>
<evidence type="ECO:0000256" key="11">
    <source>
        <dbReference type="ARBA" id="ARBA00023136"/>
    </source>
</evidence>
<evidence type="ECO:0000259" key="13">
    <source>
        <dbReference type="Pfam" id="PF02163"/>
    </source>
</evidence>
<evidence type="ECO:0000256" key="7">
    <source>
        <dbReference type="ARBA" id="ARBA00022801"/>
    </source>
</evidence>
<feature type="transmembrane region" description="Helical" evidence="12">
    <location>
        <begin position="118"/>
        <end position="136"/>
    </location>
</feature>
<evidence type="ECO:0000313" key="15">
    <source>
        <dbReference type="Proteomes" id="UP000321363"/>
    </source>
</evidence>
<sequence length="288" mass="33633">MNNYLGLLRKIHIHPLLWVIIGLSVVTANFKSLFLLMLIVFVHEMGHAISAHFFSWRIKAIMLLPFGGVAEVDEHGNRPLKEEFIVVLSGPLQHLWLQGAAFILQFVNVINSSDYQLFTFYNLSILLFNLLPVWPLDGGKLLFILFSKSFSYRKAHMFMMLTSIAFLFIYVLTIAITSPNHLNMWIITTFLIYSLYYEYKHRMYSCMRFLMERYYGKQNTIYKLKPIIVDESELVYSVLLQFQRGCKHLIVVEKNGTKVSEMDENELLHAYFANKLTNSKVGDLVYPY</sequence>
<feature type="domain" description="Peptidase M50" evidence="13">
    <location>
        <begin position="33"/>
        <end position="106"/>
    </location>
</feature>
<name>A0A5C6VX88_9BACI</name>
<dbReference type="RefSeq" id="WP_146949158.1">
    <property type="nucleotide sequence ID" value="NZ_VOQF01000007.1"/>
</dbReference>
<dbReference type="OrthoDB" id="166377at2"/>
<gene>
    <name evidence="14" type="ORF">FS935_13570</name>
</gene>
<keyword evidence="15" id="KW-1185">Reference proteome</keyword>
<dbReference type="GO" id="GO:0016020">
    <property type="term" value="C:membrane"/>
    <property type="evidence" value="ECO:0007669"/>
    <property type="project" value="UniProtKB-SubCell"/>
</dbReference>
<dbReference type="PANTHER" id="PTHR39188">
    <property type="entry name" value="MEMBRANE-ASSOCIATED ZINC METALLOPROTEASE M50B"/>
    <property type="match status" value="1"/>
</dbReference>
<dbReference type="GO" id="GO:0008237">
    <property type="term" value="F:metallopeptidase activity"/>
    <property type="evidence" value="ECO:0007669"/>
    <property type="project" value="UniProtKB-KW"/>
</dbReference>
<dbReference type="PANTHER" id="PTHR39188:SF3">
    <property type="entry name" value="STAGE IV SPORULATION PROTEIN FB"/>
    <property type="match status" value="1"/>
</dbReference>
<keyword evidence="10" id="KW-0482">Metalloprotease</keyword>
<reference evidence="14 15" key="1">
    <citation type="journal article" date="2005" name="Int. J. Syst. Evol. Microbiol.">
        <title>Bacillus litoralis sp. nov., isolated from a tidal flat of the Yellow Sea in Korea.</title>
        <authorList>
            <person name="Yoon J.H."/>
            <person name="Oh T.K."/>
        </authorList>
    </citation>
    <scope>NUCLEOTIDE SEQUENCE [LARGE SCALE GENOMIC DNA]</scope>
    <source>
        <strain evidence="14 15">SW-211</strain>
    </source>
</reference>